<dbReference type="HOGENOM" id="CLU_360689_0_0_1"/>
<evidence type="ECO:0000256" key="1">
    <source>
        <dbReference type="SAM" id="MobiDB-lite"/>
    </source>
</evidence>
<feature type="region of interest" description="Disordered" evidence="1">
    <location>
        <begin position="508"/>
        <end position="533"/>
    </location>
</feature>
<reference evidence="3" key="1">
    <citation type="submission" date="2013-02" db="EMBL/GenBank/DDBJ databases">
        <authorList>
            <person name="Hughes D."/>
        </authorList>
    </citation>
    <scope>NUCLEOTIDE SEQUENCE</scope>
    <source>
        <strain>Durham</strain>
        <strain evidence="3">NC isolate 2 -- Noor lab</strain>
    </source>
</reference>
<feature type="compositionally biased region" description="Low complexity" evidence="1">
    <location>
        <begin position="751"/>
        <end position="761"/>
    </location>
</feature>
<sequence length="776" mass="86680">MRKGTLELALKAIDEEGILCLQGDEVEPIYEVIHDEEKINSKHVEIVADSKPEEKFDVKQQIIDDEPYYQVPKPVEPYYEVPKSKKPIPVYENIEIFFPTDGSVLEPPTEKPPPPPPLNFNDDDGENNTNDNSLELYENAPMKRINSTKRIKNEIRNKRSSFLGIDGNIDDLEELSLAPPPDMAQLLQEEKRLEKQLYLKAGLYDSSDTVPSLRDRLSSLQSAVTKEEIKKPVVLIDEQQVALMRKEDEDLLNKQQLETLDESFSSSQELLNTDTDREDSGIHTTDVSCSVSQTDEQPEISHINEDTLQESSSQSETTANLELSVSVPTSSTTTSSSPTEEQTSLSPESQGDSKVDLVLRVDKDNCKSNASSISPINKLTARESLKGSRLKALLFENSDPLTQINELKTPEMGRMVYDNVLDFIEQDSRPAKKCNEIVSPPAPKIQITPNKHDLDTKRSSGIPSNIEDNSKGLVLVEKIISPELNENIEYSELPSVSKRIEIFHSKAIESEIPPSPPPPRRLRNKPPPHKGILVNKSEDLKIASQTNEDSSKKTIRTNLTGGTEVFNSKKCQIISKGTDHLPRKRITPKRRRSLDITESATILDELIIDCNSKNVKSINSSPSPIIEEMPCQKININKFPDPEHIFATPVIDISEEIIKKCDEFLNKEMNANIIAENHKAETCSLAPTEEALCNKADVNKIHDTNHVAPTSFIEVTQEDINDSDGKRLSKSKPSKIPISSFLYGPQGARRSPSSPIGSPISQKKLDILNSPISQKK</sequence>
<feature type="compositionally biased region" description="Low complexity" evidence="1">
    <location>
        <begin position="309"/>
        <end position="350"/>
    </location>
</feature>
<feature type="region of interest" description="Disordered" evidence="1">
    <location>
        <begin position="718"/>
        <end position="776"/>
    </location>
</feature>
<keyword evidence="3" id="KW-1185">Reference proteome</keyword>
<accession>T1GHR0</accession>
<protein>
    <submittedName>
        <fullName evidence="2">Uncharacterized protein</fullName>
    </submittedName>
</protein>
<dbReference type="Proteomes" id="UP000015102">
    <property type="component" value="Unassembled WGS sequence"/>
</dbReference>
<evidence type="ECO:0000313" key="2">
    <source>
        <dbReference type="EnsemblMetazoa" id="MESCA002968-PA"/>
    </source>
</evidence>
<reference evidence="2" key="2">
    <citation type="submission" date="2015-06" db="UniProtKB">
        <authorList>
            <consortium name="EnsemblMetazoa"/>
        </authorList>
    </citation>
    <scope>IDENTIFICATION</scope>
</reference>
<dbReference type="EMBL" id="CAQQ02137920">
    <property type="status" value="NOT_ANNOTATED_CDS"/>
    <property type="molecule type" value="Genomic_DNA"/>
</dbReference>
<dbReference type="EMBL" id="CAQQ02137918">
    <property type="status" value="NOT_ANNOTATED_CDS"/>
    <property type="molecule type" value="Genomic_DNA"/>
</dbReference>
<name>T1GHR0_MEGSC</name>
<organism evidence="2 3">
    <name type="scientific">Megaselia scalaris</name>
    <name type="common">Humpbacked fly</name>
    <name type="synonym">Phora scalaris</name>
    <dbReference type="NCBI Taxonomy" id="36166"/>
    <lineage>
        <taxon>Eukaryota</taxon>
        <taxon>Metazoa</taxon>
        <taxon>Ecdysozoa</taxon>
        <taxon>Arthropoda</taxon>
        <taxon>Hexapoda</taxon>
        <taxon>Insecta</taxon>
        <taxon>Pterygota</taxon>
        <taxon>Neoptera</taxon>
        <taxon>Endopterygota</taxon>
        <taxon>Diptera</taxon>
        <taxon>Brachycera</taxon>
        <taxon>Muscomorpha</taxon>
        <taxon>Platypezoidea</taxon>
        <taxon>Phoridae</taxon>
        <taxon>Megaseliini</taxon>
        <taxon>Megaselia</taxon>
    </lineage>
</organism>
<dbReference type="EMBL" id="CAQQ02137919">
    <property type="status" value="NOT_ANNOTATED_CDS"/>
    <property type="molecule type" value="Genomic_DNA"/>
</dbReference>
<feature type="compositionally biased region" description="Polar residues" evidence="1">
    <location>
        <begin position="282"/>
        <end position="295"/>
    </location>
</feature>
<evidence type="ECO:0000313" key="3">
    <source>
        <dbReference type="Proteomes" id="UP000015102"/>
    </source>
</evidence>
<dbReference type="STRING" id="36166.T1GHR0"/>
<feature type="compositionally biased region" description="Polar residues" evidence="1">
    <location>
        <begin position="263"/>
        <end position="273"/>
    </location>
</feature>
<feature type="region of interest" description="Disordered" evidence="1">
    <location>
        <begin position="263"/>
        <end position="354"/>
    </location>
</feature>
<proteinExistence type="predicted"/>
<dbReference type="EnsemblMetazoa" id="MESCA002968-RA">
    <property type="protein sequence ID" value="MESCA002968-PA"/>
    <property type="gene ID" value="MESCA002968"/>
</dbReference>
<dbReference type="EMBL" id="CAQQ02137917">
    <property type="status" value="NOT_ANNOTATED_CDS"/>
    <property type="molecule type" value="Genomic_DNA"/>
</dbReference>
<feature type="region of interest" description="Disordered" evidence="1">
    <location>
        <begin position="101"/>
        <end position="133"/>
    </location>
</feature>
<dbReference type="AlphaFoldDB" id="T1GHR0"/>
<feature type="region of interest" description="Disordered" evidence="1">
    <location>
        <begin position="434"/>
        <end position="465"/>
    </location>
</feature>